<reference evidence="3 4" key="1">
    <citation type="submission" date="2020-02" db="EMBL/GenBank/DDBJ databases">
        <title>Comparative genomics of the hypocrealean fungal genus Beauvera.</title>
        <authorList>
            <person name="Showalter D.N."/>
            <person name="Bushley K.E."/>
            <person name="Rehner S.A."/>
        </authorList>
    </citation>
    <scope>NUCLEOTIDE SEQUENCE [LARGE SCALE GENOMIC DNA]</scope>
    <source>
        <strain evidence="3 4">ARSEF4384</strain>
    </source>
</reference>
<evidence type="ECO:0000259" key="2">
    <source>
        <dbReference type="Pfam" id="PF13391"/>
    </source>
</evidence>
<dbReference type="AlphaFoldDB" id="A0AAW0RHW8"/>
<evidence type="ECO:0000313" key="4">
    <source>
        <dbReference type="Proteomes" id="UP001397290"/>
    </source>
</evidence>
<feature type="region of interest" description="Disordered" evidence="1">
    <location>
        <begin position="330"/>
        <end position="364"/>
    </location>
</feature>
<sequence length="396" mass="44079">MRLQDMKFAQALPPHVRSYISIRHPGYISGEDAMLALPCLDEISGLDETDAYVQADQGVPGSRPALAATHGVHFTTMLVACQIIAGNSFKAGYLSYDVQGSHRVALTGRGILTHGHYFLHVPQNADATDADATETTSYAVTPNFQEWRFPDRLPPIWQTVADTPRDPTTSCIITGRTRFEKAHVVPQAQEEWFTNNTMWEHAEGVDSASHSAANVCCLRPDLHKIFDDRTFALVPKLEADGRCHTVVHFFSTQNSIADVALRHHNRKVHSLDAVAPQFLFARFALTVFAYVKNFVLRGAQRQIAVVQRGIEPSGRPSWVTKVIDMDRAERHKRYGGGGSRASSPSKRSRPPSDYQRDASESVDSYAPAWEEDVRTAAWAAAAQRRMMSLVPQLTWI</sequence>
<protein>
    <recommendedName>
        <fullName evidence="2">HNH nuclease domain-containing protein</fullName>
    </recommendedName>
</protein>
<accession>A0AAW0RHW8</accession>
<proteinExistence type="predicted"/>
<comment type="caution">
    <text evidence="3">The sequence shown here is derived from an EMBL/GenBank/DDBJ whole genome shotgun (WGS) entry which is preliminary data.</text>
</comment>
<dbReference type="EMBL" id="JAAHCF010000896">
    <property type="protein sequence ID" value="KAK8141635.1"/>
    <property type="molecule type" value="Genomic_DNA"/>
</dbReference>
<organism evidence="3 4">
    <name type="scientific">Beauveria asiatica</name>
    <dbReference type="NCBI Taxonomy" id="1069075"/>
    <lineage>
        <taxon>Eukaryota</taxon>
        <taxon>Fungi</taxon>
        <taxon>Dikarya</taxon>
        <taxon>Ascomycota</taxon>
        <taxon>Pezizomycotina</taxon>
        <taxon>Sordariomycetes</taxon>
        <taxon>Hypocreomycetidae</taxon>
        <taxon>Hypocreales</taxon>
        <taxon>Cordycipitaceae</taxon>
        <taxon>Beauveria</taxon>
    </lineage>
</organism>
<evidence type="ECO:0000256" key="1">
    <source>
        <dbReference type="SAM" id="MobiDB-lite"/>
    </source>
</evidence>
<name>A0AAW0RHW8_9HYPO</name>
<evidence type="ECO:0000313" key="3">
    <source>
        <dbReference type="EMBL" id="KAK8141635.1"/>
    </source>
</evidence>
<dbReference type="Pfam" id="PF13391">
    <property type="entry name" value="HNH_2"/>
    <property type="match status" value="1"/>
</dbReference>
<dbReference type="Proteomes" id="UP001397290">
    <property type="component" value="Unassembled WGS sequence"/>
</dbReference>
<dbReference type="InterPro" id="IPR003615">
    <property type="entry name" value="HNH_nuc"/>
</dbReference>
<feature type="domain" description="HNH nuclease" evidence="2">
    <location>
        <begin position="171"/>
        <end position="233"/>
    </location>
</feature>
<keyword evidence="4" id="KW-1185">Reference proteome</keyword>
<gene>
    <name evidence="3" type="ORF">G3M48_010138</name>
</gene>